<evidence type="ECO:0000313" key="3">
    <source>
        <dbReference type="Proteomes" id="UP000609849"/>
    </source>
</evidence>
<keyword evidence="1" id="KW-0472">Membrane</keyword>
<feature type="transmembrane region" description="Helical" evidence="1">
    <location>
        <begin position="85"/>
        <end position="102"/>
    </location>
</feature>
<evidence type="ECO:0008006" key="4">
    <source>
        <dbReference type="Google" id="ProtNLM"/>
    </source>
</evidence>
<keyword evidence="1" id="KW-0812">Transmembrane</keyword>
<comment type="caution">
    <text evidence="2">The sequence shown here is derived from an EMBL/GenBank/DDBJ whole genome shotgun (WGS) entry which is preliminary data.</text>
</comment>
<name>A0ABR7JRR3_9FIRM</name>
<protein>
    <recommendedName>
        <fullName evidence="4">LSM domain-containing protein</fullName>
    </recommendedName>
</protein>
<sequence>MALERSGYNRNQQQLYEECKKLMNYHIILTMSDGSMYDGIIVEVNDDRITMLVGEDVMDQECDSQPRQQGSYERQRRFRRFRPRIFPLGALIGLSLLPYPYFGFPFYPFF</sequence>
<gene>
    <name evidence="2" type="ORF">H8923_12605</name>
</gene>
<dbReference type="RefSeq" id="WP_153972437.1">
    <property type="nucleotide sequence ID" value="NZ_JACRWE010000006.1"/>
</dbReference>
<reference evidence="2 3" key="1">
    <citation type="submission" date="2020-08" db="EMBL/GenBank/DDBJ databases">
        <authorList>
            <person name="Liu C."/>
            <person name="Sun Q."/>
        </authorList>
    </citation>
    <scope>NUCLEOTIDE SEQUENCE [LARGE SCALE GENOMIC DNA]</scope>
    <source>
        <strain evidence="2 3">NSJ-18</strain>
    </source>
</reference>
<keyword evidence="1" id="KW-1133">Transmembrane helix</keyword>
<evidence type="ECO:0000256" key="1">
    <source>
        <dbReference type="SAM" id="Phobius"/>
    </source>
</evidence>
<proteinExistence type="predicted"/>
<keyword evidence="3" id="KW-1185">Reference proteome</keyword>
<dbReference type="Proteomes" id="UP000609849">
    <property type="component" value="Unassembled WGS sequence"/>
</dbReference>
<organism evidence="2 3">
    <name type="scientific">Romboutsia faecis</name>
    <dbReference type="NCBI Taxonomy" id="2764597"/>
    <lineage>
        <taxon>Bacteria</taxon>
        <taxon>Bacillati</taxon>
        <taxon>Bacillota</taxon>
        <taxon>Clostridia</taxon>
        <taxon>Peptostreptococcales</taxon>
        <taxon>Peptostreptococcaceae</taxon>
        <taxon>Romboutsia</taxon>
    </lineage>
</organism>
<evidence type="ECO:0000313" key="2">
    <source>
        <dbReference type="EMBL" id="MBC5997607.1"/>
    </source>
</evidence>
<accession>A0ABR7JRR3</accession>
<dbReference type="EMBL" id="JACRWE010000006">
    <property type="protein sequence ID" value="MBC5997607.1"/>
    <property type="molecule type" value="Genomic_DNA"/>
</dbReference>